<dbReference type="Pfam" id="PF08402">
    <property type="entry name" value="TOBE_2"/>
    <property type="match status" value="1"/>
</dbReference>
<sequence>MTMSEDTGTARFQVELRNATKLYGDFAAIRDISFGVAKGEFFSILGPSGGGKTTVLRAIAGLIDLTSGDLLIAGAPVNGVPVYRRGMGIVFQNYALFPHMNVFDNIAFGLRMRKVGKPEVHARVTEAMARVHLDGLGGRMPSQLSGGQQQRVALARAIIVNPRVILLDEPLGALDRNLRIAMQAELKSLQRELAITTVCVTHDQEEALSLSDRIAILNKGGVEQIGTPIEIYERPASRFVASFVGGTNLIEVVVHRSDAVSTELILPDADRTLVRVNSGDATVGRAVTLSLRYEAIRIASSPSPSPGDASVLGTVTNIAYGGSVSIFHVAINNGLTLVVAASGKPLFGLGDTVHLSWPSGAGQILQS</sequence>
<evidence type="ECO:0000313" key="7">
    <source>
        <dbReference type="Proteomes" id="UP000248021"/>
    </source>
</evidence>
<dbReference type="GO" id="GO:0005524">
    <property type="term" value="F:ATP binding"/>
    <property type="evidence" value="ECO:0007669"/>
    <property type="project" value="UniProtKB-KW"/>
</dbReference>
<dbReference type="InterPro" id="IPR017871">
    <property type="entry name" value="ABC_transporter-like_CS"/>
</dbReference>
<proteinExistence type="inferred from homology"/>
<dbReference type="InterPro" id="IPR027417">
    <property type="entry name" value="P-loop_NTPase"/>
</dbReference>
<dbReference type="PANTHER" id="PTHR42781">
    <property type="entry name" value="SPERMIDINE/PUTRESCINE IMPORT ATP-BINDING PROTEIN POTA"/>
    <property type="match status" value="1"/>
</dbReference>
<dbReference type="AlphaFoldDB" id="A0A2V3TW40"/>
<keyword evidence="7" id="KW-1185">Reference proteome</keyword>
<comment type="similarity">
    <text evidence="1">Belongs to the ABC transporter superfamily.</text>
</comment>
<keyword evidence="3" id="KW-0547">Nucleotide-binding</keyword>
<dbReference type="EMBL" id="QJJK01000015">
    <property type="protein sequence ID" value="PXW52827.1"/>
    <property type="molecule type" value="Genomic_DNA"/>
</dbReference>
<dbReference type="PROSITE" id="PS50893">
    <property type="entry name" value="ABC_TRANSPORTER_2"/>
    <property type="match status" value="1"/>
</dbReference>
<evidence type="ECO:0000256" key="3">
    <source>
        <dbReference type="ARBA" id="ARBA00022741"/>
    </source>
</evidence>
<evidence type="ECO:0000259" key="5">
    <source>
        <dbReference type="PROSITE" id="PS50893"/>
    </source>
</evidence>
<dbReference type="RefSeq" id="WP_245450166.1">
    <property type="nucleotide sequence ID" value="NZ_JAHBRY010000001.1"/>
</dbReference>
<organism evidence="6 7">
    <name type="scientific">Chelatococcus asaccharovorans</name>
    <dbReference type="NCBI Taxonomy" id="28210"/>
    <lineage>
        <taxon>Bacteria</taxon>
        <taxon>Pseudomonadati</taxon>
        <taxon>Pseudomonadota</taxon>
        <taxon>Alphaproteobacteria</taxon>
        <taxon>Hyphomicrobiales</taxon>
        <taxon>Chelatococcaceae</taxon>
        <taxon>Chelatococcus</taxon>
    </lineage>
</organism>
<dbReference type="InterPro" id="IPR008995">
    <property type="entry name" value="Mo/tungstate-bd_C_term_dom"/>
</dbReference>
<dbReference type="InterPro" id="IPR003593">
    <property type="entry name" value="AAA+_ATPase"/>
</dbReference>
<reference evidence="6 7" key="1">
    <citation type="submission" date="2018-05" db="EMBL/GenBank/DDBJ databases">
        <title>Genomic Encyclopedia of Type Strains, Phase IV (KMG-IV): sequencing the most valuable type-strain genomes for metagenomic binning, comparative biology and taxonomic classification.</title>
        <authorList>
            <person name="Goeker M."/>
        </authorList>
    </citation>
    <scope>NUCLEOTIDE SEQUENCE [LARGE SCALE GENOMIC DNA]</scope>
    <source>
        <strain evidence="6 7">DSM 6462</strain>
    </source>
</reference>
<evidence type="ECO:0000313" key="6">
    <source>
        <dbReference type="EMBL" id="PXW52827.1"/>
    </source>
</evidence>
<dbReference type="SMART" id="SM00382">
    <property type="entry name" value="AAA"/>
    <property type="match status" value="1"/>
</dbReference>
<dbReference type="FunFam" id="3.40.50.300:FF:000425">
    <property type="entry name" value="Probable ABC transporter, ATP-binding subunit"/>
    <property type="match status" value="1"/>
</dbReference>
<dbReference type="GO" id="GO:0015697">
    <property type="term" value="P:quaternary ammonium group transport"/>
    <property type="evidence" value="ECO:0007669"/>
    <property type="project" value="UniProtKB-ARBA"/>
</dbReference>
<dbReference type="InterPro" id="IPR012340">
    <property type="entry name" value="NA-bd_OB-fold"/>
</dbReference>
<protein>
    <submittedName>
        <fullName evidence="6">Putative spermidine/putrescine transport system ATP-binding protein</fullName>
    </submittedName>
</protein>
<keyword evidence="2" id="KW-0813">Transport</keyword>
<dbReference type="GO" id="GO:0016887">
    <property type="term" value="F:ATP hydrolysis activity"/>
    <property type="evidence" value="ECO:0007669"/>
    <property type="project" value="InterPro"/>
</dbReference>
<feature type="domain" description="ABC transporter" evidence="5">
    <location>
        <begin position="14"/>
        <end position="244"/>
    </location>
</feature>
<dbReference type="Gene3D" id="2.40.50.140">
    <property type="entry name" value="Nucleic acid-binding proteins"/>
    <property type="match status" value="1"/>
</dbReference>
<dbReference type="GO" id="GO:0022857">
    <property type="term" value="F:transmembrane transporter activity"/>
    <property type="evidence" value="ECO:0007669"/>
    <property type="project" value="InterPro"/>
</dbReference>
<evidence type="ECO:0000256" key="4">
    <source>
        <dbReference type="ARBA" id="ARBA00022840"/>
    </source>
</evidence>
<keyword evidence="4 6" id="KW-0067">ATP-binding</keyword>
<dbReference type="GO" id="GO:0043190">
    <property type="term" value="C:ATP-binding cassette (ABC) transporter complex"/>
    <property type="evidence" value="ECO:0007669"/>
    <property type="project" value="InterPro"/>
</dbReference>
<evidence type="ECO:0000256" key="1">
    <source>
        <dbReference type="ARBA" id="ARBA00005417"/>
    </source>
</evidence>
<dbReference type="InterPro" id="IPR003439">
    <property type="entry name" value="ABC_transporter-like_ATP-bd"/>
</dbReference>
<dbReference type="Pfam" id="PF00005">
    <property type="entry name" value="ABC_tran"/>
    <property type="match status" value="1"/>
</dbReference>
<dbReference type="Gene3D" id="3.40.50.300">
    <property type="entry name" value="P-loop containing nucleotide triphosphate hydrolases"/>
    <property type="match status" value="1"/>
</dbReference>
<dbReference type="InterPro" id="IPR013611">
    <property type="entry name" value="Transp-assoc_OB_typ2"/>
</dbReference>
<dbReference type="SUPFAM" id="SSF52540">
    <property type="entry name" value="P-loop containing nucleoside triphosphate hydrolases"/>
    <property type="match status" value="1"/>
</dbReference>
<dbReference type="SUPFAM" id="SSF50331">
    <property type="entry name" value="MOP-like"/>
    <property type="match status" value="1"/>
</dbReference>
<accession>A0A2V3TW40</accession>
<gene>
    <name evidence="6" type="ORF">C7450_11526</name>
</gene>
<comment type="caution">
    <text evidence="6">The sequence shown here is derived from an EMBL/GenBank/DDBJ whole genome shotgun (WGS) entry which is preliminary data.</text>
</comment>
<name>A0A2V3TW40_9HYPH</name>
<evidence type="ECO:0000256" key="2">
    <source>
        <dbReference type="ARBA" id="ARBA00022448"/>
    </source>
</evidence>
<dbReference type="PROSITE" id="PS00211">
    <property type="entry name" value="ABC_TRANSPORTER_1"/>
    <property type="match status" value="1"/>
</dbReference>
<dbReference type="PANTHER" id="PTHR42781:SF4">
    <property type="entry name" value="SPERMIDINE_PUTRESCINE IMPORT ATP-BINDING PROTEIN POTA"/>
    <property type="match status" value="1"/>
</dbReference>
<dbReference type="InterPro" id="IPR050093">
    <property type="entry name" value="ABC_SmlMolc_Importer"/>
</dbReference>
<dbReference type="Gene3D" id="2.40.50.100">
    <property type="match status" value="1"/>
</dbReference>
<dbReference type="Proteomes" id="UP000248021">
    <property type="component" value="Unassembled WGS sequence"/>
</dbReference>